<dbReference type="Gene3D" id="1.10.238.10">
    <property type="entry name" value="EF-hand"/>
    <property type="match status" value="1"/>
</dbReference>
<dbReference type="EMBL" id="CAMPGE010028108">
    <property type="protein sequence ID" value="CAI2385664.1"/>
    <property type="molecule type" value="Genomic_DNA"/>
</dbReference>
<dbReference type="AlphaFoldDB" id="A0AAD1Y710"/>
<dbReference type="GO" id="GO:0005509">
    <property type="term" value="F:calcium ion binding"/>
    <property type="evidence" value="ECO:0007669"/>
    <property type="project" value="InterPro"/>
</dbReference>
<dbReference type="PANTHER" id="PTHR34894">
    <property type="entry name" value="SAM-DEPENDENT METHYLTRANSFERASE RSMI, CONSERVED SITE"/>
    <property type="match status" value="1"/>
</dbReference>
<organism evidence="4 5">
    <name type="scientific">Euplotes crassus</name>
    <dbReference type="NCBI Taxonomy" id="5936"/>
    <lineage>
        <taxon>Eukaryota</taxon>
        <taxon>Sar</taxon>
        <taxon>Alveolata</taxon>
        <taxon>Ciliophora</taxon>
        <taxon>Intramacronucleata</taxon>
        <taxon>Spirotrichea</taxon>
        <taxon>Hypotrichia</taxon>
        <taxon>Euplotida</taxon>
        <taxon>Euplotidae</taxon>
        <taxon>Moneuplotes</taxon>
    </lineage>
</organism>
<evidence type="ECO:0000313" key="4">
    <source>
        <dbReference type="EMBL" id="CAI2385664.1"/>
    </source>
</evidence>
<dbReference type="PROSITE" id="PS00018">
    <property type="entry name" value="EF_HAND_1"/>
    <property type="match status" value="1"/>
</dbReference>
<evidence type="ECO:0000256" key="1">
    <source>
        <dbReference type="ARBA" id="ARBA00022837"/>
    </source>
</evidence>
<reference evidence="4" key="1">
    <citation type="submission" date="2023-07" db="EMBL/GenBank/DDBJ databases">
        <authorList>
            <consortium name="AG Swart"/>
            <person name="Singh M."/>
            <person name="Singh A."/>
            <person name="Seah K."/>
            <person name="Emmerich C."/>
        </authorList>
    </citation>
    <scope>NUCLEOTIDE SEQUENCE</scope>
    <source>
        <strain evidence="4">DP1</strain>
    </source>
</reference>
<keyword evidence="1" id="KW-0106">Calcium</keyword>
<proteinExistence type="predicted"/>
<feature type="coiled-coil region" evidence="2">
    <location>
        <begin position="262"/>
        <end position="307"/>
    </location>
</feature>
<dbReference type="InterPro" id="IPR018247">
    <property type="entry name" value="EF_Hand_1_Ca_BS"/>
</dbReference>
<dbReference type="InterPro" id="IPR011992">
    <property type="entry name" value="EF-hand-dom_pair"/>
</dbReference>
<dbReference type="SUPFAM" id="SSF47473">
    <property type="entry name" value="EF-hand"/>
    <property type="match status" value="1"/>
</dbReference>
<dbReference type="InterPro" id="IPR002048">
    <property type="entry name" value="EF_hand_dom"/>
</dbReference>
<dbReference type="Proteomes" id="UP001295684">
    <property type="component" value="Unassembled WGS sequence"/>
</dbReference>
<dbReference type="PROSITE" id="PS50222">
    <property type="entry name" value="EF_HAND_2"/>
    <property type="match status" value="1"/>
</dbReference>
<protein>
    <recommendedName>
        <fullName evidence="3">EF-hand domain-containing protein</fullName>
    </recommendedName>
</protein>
<feature type="domain" description="EF-hand" evidence="3">
    <location>
        <begin position="608"/>
        <end position="643"/>
    </location>
</feature>
<evidence type="ECO:0000313" key="5">
    <source>
        <dbReference type="Proteomes" id="UP001295684"/>
    </source>
</evidence>
<comment type="caution">
    <text evidence="4">The sequence shown here is derived from an EMBL/GenBank/DDBJ whole genome shotgun (WGS) entry which is preliminary data.</text>
</comment>
<keyword evidence="2" id="KW-0175">Coiled coil</keyword>
<name>A0AAD1Y710_EUPCR</name>
<gene>
    <name evidence="4" type="ORF">ECRASSUSDP1_LOCUS27245</name>
</gene>
<keyword evidence="5" id="KW-1185">Reference proteome</keyword>
<evidence type="ECO:0000259" key="3">
    <source>
        <dbReference type="PROSITE" id="PS50222"/>
    </source>
</evidence>
<sequence length="732" mass="84242">MSTRNLEGALPPIKNLKGGSKYSDGVYITQLLDKADRSMSLSYRKRMDDAIFGEVSKIPVFNDFKKDIEDLEKSDEFRMNYIKSRSFALLPKDSKTSVKPVKPPSILFKIYSKLLNSENAAKTISAIKIMLKLYFKKNGISPPTNVEEQPGEIDPISEEELALQTLIDGHLHLLKTVRNKIELLLNGTDLEPMNKHRKHWNQGYISARTPNEASDVANTKDLKSRFKLAIGELNHWVKDVIEQVIIKKRACEMQMIDTQTELKKLTATHQKLCTQFEKLKIEKAKKITELEGTKQELSAINAKLNNKFKEPNKVETSVQTLVNCKNVPFTIVAEKILEAKISSKLKPIMSIIHKLEEGKIDDIPLPKDKVADFMHSAYIKKAESITTHNNSMLNFEDILYSIFEQRFLFKKKIRIKCQQFLIGLREYSLTDERMDDFKKFIGFENSNKYPPEILELYIKTMKSTEESFSVILSEEAENISLAIEKAYKNILVVFSNASDLMKQEILISMIYESNFYCDGKLQHAKKEYQRIRKFILSKVRNEEEKTEFTSNVEVLLPEIIKEDLAEGTLQNYVYKDSKSFMRFTHEMRIPIKKILSIGLRTAIRFYETAKAFYSKLFNTADANNDGYIDYYEFTNLIKSIDPERPRWKIIAIFEMTAGGSDGTNVLTEDVKINFNQFLECALSHSLMNNLMGGQNAGRKKNNCDEILSEIDQIMTEKKPIHNSDLLNDLEGV</sequence>
<accession>A0AAD1Y710</accession>
<evidence type="ECO:0000256" key="2">
    <source>
        <dbReference type="SAM" id="Coils"/>
    </source>
</evidence>
<dbReference type="SMART" id="SM00054">
    <property type="entry name" value="EFh"/>
    <property type="match status" value="1"/>
</dbReference>
<dbReference type="PANTHER" id="PTHR34894:SF5">
    <property type="entry name" value="EF-HAND DOMAIN-CONTAINING PROTEIN"/>
    <property type="match status" value="1"/>
</dbReference>